<dbReference type="EMBL" id="JBHFAB010000030">
    <property type="protein sequence ID" value="MFC1420773.1"/>
    <property type="molecule type" value="Genomic_DNA"/>
</dbReference>
<feature type="compositionally biased region" description="Basic and acidic residues" evidence="1">
    <location>
        <begin position="93"/>
        <end position="106"/>
    </location>
</feature>
<protein>
    <recommendedName>
        <fullName evidence="4">DUF4235 domain-containing protein</fullName>
    </recommendedName>
</protein>
<evidence type="ECO:0000313" key="2">
    <source>
        <dbReference type="EMBL" id="MFC1420773.1"/>
    </source>
</evidence>
<dbReference type="Proteomes" id="UP001592531">
    <property type="component" value="Unassembled WGS sequence"/>
</dbReference>
<evidence type="ECO:0000256" key="1">
    <source>
        <dbReference type="SAM" id="MobiDB-lite"/>
    </source>
</evidence>
<dbReference type="RefSeq" id="WP_380542675.1">
    <property type="nucleotide sequence ID" value="NZ_JBHFAB010000030.1"/>
</dbReference>
<proteinExistence type="predicted"/>
<evidence type="ECO:0000313" key="3">
    <source>
        <dbReference type="Proteomes" id="UP001592531"/>
    </source>
</evidence>
<comment type="caution">
    <text evidence="2">The sequence shown here is derived from an EMBL/GenBank/DDBJ whole genome shotgun (WGS) entry which is preliminary data.</text>
</comment>
<organism evidence="2 3">
    <name type="scientific">Streptacidiphilus cavernicola</name>
    <dbReference type="NCBI Taxonomy" id="3342716"/>
    <lineage>
        <taxon>Bacteria</taxon>
        <taxon>Bacillati</taxon>
        <taxon>Actinomycetota</taxon>
        <taxon>Actinomycetes</taxon>
        <taxon>Kitasatosporales</taxon>
        <taxon>Streptomycetaceae</taxon>
        <taxon>Streptacidiphilus</taxon>
    </lineage>
</organism>
<sequence length="106" mass="12074">MSGWLLAVALGTAVNVGYVLRRIRPARRLFEWAETQSEGDGWGHWVRRVPAAAIISTALALHPRATRRAYLDNRQRRRQQADPEFTGAMRPAYDPDWHREANHGDG</sequence>
<evidence type="ECO:0008006" key="4">
    <source>
        <dbReference type="Google" id="ProtNLM"/>
    </source>
</evidence>
<name>A0ABV6W4D2_9ACTN</name>
<gene>
    <name evidence="2" type="ORF">ACEZDE_29625</name>
</gene>
<feature type="region of interest" description="Disordered" evidence="1">
    <location>
        <begin position="70"/>
        <end position="106"/>
    </location>
</feature>
<keyword evidence="3" id="KW-1185">Reference proteome</keyword>
<reference evidence="2 3" key="1">
    <citation type="submission" date="2024-09" db="EMBL/GenBank/DDBJ databases">
        <authorList>
            <person name="Lee S.D."/>
        </authorList>
    </citation>
    <scope>NUCLEOTIDE SEQUENCE [LARGE SCALE GENOMIC DNA]</scope>
    <source>
        <strain evidence="2 3">N8-3</strain>
    </source>
</reference>
<accession>A0ABV6W4D2</accession>